<accession>A0A841CE11</accession>
<keyword evidence="3" id="KW-0597">Phosphoprotein</keyword>
<dbReference type="GO" id="GO:0046983">
    <property type="term" value="F:protein dimerization activity"/>
    <property type="evidence" value="ECO:0007669"/>
    <property type="project" value="InterPro"/>
</dbReference>
<evidence type="ECO:0000256" key="7">
    <source>
        <dbReference type="ARBA" id="ARBA00022840"/>
    </source>
</evidence>
<feature type="domain" description="Histidine kinase" evidence="10">
    <location>
        <begin position="303"/>
        <end position="393"/>
    </location>
</feature>
<dbReference type="InterPro" id="IPR050482">
    <property type="entry name" value="Sensor_HK_TwoCompSys"/>
</dbReference>
<dbReference type="InterPro" id="IPR005467">
    <property type="entry name" value="His_kinase_dom"/>
</dbReference>
<keyword evidence="6 11" id="KW-0418">Kinase</keyword>
<feature type="transmembrane region" description="Helical" evidence="9">
    <location>
        <begin position="37"/>
        <end position="56"/>
    </location>
</feature>
<keyword evidence="5" id="KW-0547">Nucleotide-binding</keyword>
<evidence type="ECO:0000256" key="6">
    <source>
        <dbReference type="ARBA" id="ARBA00022777"/>
    </source>
</evidence>
<feature type="transmembrane region" description="Helical" evidence="9">
    <location>
        <begin position="112"/>
        <end position="130"/>
    </location>
</feature>
<dbReference type="EMBL" id="JACHJN010000002">
    <property type="protein sequence ID" value="MBB5954397.1"/>
    <property type="molecule type" value="Genomic_DNA"/>
</dbReference>
<name>A0A841CE11_9PSEU</name>
<evidence type="ECO:0000313" key="11">
    <source>
        <dbReference type="EMBL" id="MBB5954397.1"/>
    </source>
</evidence>
<reference evidence="11 12" key="1">
    <citation type="submission" date="2020-08" db="EMBL/GenBank/DDBJ databases">
        <title>Genomic Encyclopedia of Type Strains, Phase III (KMG-III): the genomes of soil and plant-associated and newly described type strains.</title>
        <authorList>
            <person name="Whitman W."/>
        </authorList>
    </citation>
    <scope>NUCLEOTIDE SEQUENCE [LARGE SCALE GENOMIC DNA]</scope>
    <source>
        <strain evidence="11 12">CECT 8640</strain>
    </source>
</reference>
<evidence type="ECO:0000256" key="2">
    <source>
        <dbReference type="ARBA" id="ARBA00012438"/>
    </source>
</evidence>
<dbReference type="GO" id="GO:0000155">
    <property type="term" value="F:phosphorelay sensor kinase activity"/>
    <property type="evidence" value="ECO:0007669"/>
    <property type="project" value="InterPro"/>
</dbReference>
<dbReference type="GO" id="GO:0016020">
    <property type="term" value="C:membrane"/>
    <property type="evidence" value="ECO:0007669"/>
    <property type="project" value="InterPro"/>
</dbReference>
<dbReference type="Proteomes" id="UP000547510">
    <property type="component" value="Unassembled WGS sequence"/>
</dbReference>
<dbReference type="EC" id="2.7.13.3" evidence="2"/>
<organism evidence="11 12">
    <name type="scientific">Saccharothrix tamanrassetensis</name>
    <dbReference type="NCBI Taxonomy" id="1051531"/>
    <lineage>
        <taxon>Bacteria</taxon>
        <taxon>Bacillati</taxon>
        <taxon>Actinomycetota</taxon>
        <taxon>Actinomycetes</taxon>
        <taxon>Pseudonocardiales</taxon>
        <taxon>Pseudonocardiaceae</taxon>
        <taxon>Saccharothrix</taxon>
    </lineage>
</organism>
<dbReference type="Pfam" id="PF07730">
    <property type="entry name" value="HisKA_3"/>
    <property type="match status" value="1"/>
</dbReference>
<dbReference type="CDD" id="cd16917">
    <property type="entry name" value="HATPase_UhpB-NarQ-NarX-like"/>
    <property type="match status" value="1"/>
</dbReference>
<dbReference type="InterPro" id="IPR055558">
    <property type="entry name" value="DUF7134"/>
</dbReference>
<gene>
    <name evidence="11" type="ORF">FHS29_000967</name>
</gene>
<dbReference type="PANTHER" id="PTHR24421:SF10">
    <property type="entry name" value="NITRATE_NITRITE SENSOR PROTEIN NARQ"/>
    <property type="match status" value="1"/>
</dbReference>
<dbReference type="InterPro" id="IPR003594">
    <property type="entry name" value="HATPase_dom"/>
</dbReference>
<dbReference type="Pfam" id="PF23539">
    <property type="entry name" value="DUF7134"/>
    <property type="match status" value="1"/>
</dbReference>
<evidence type="ECO:0000256" key="5">
    <source>
        <dbReference type="ARBA" id="ARBA00022741"/>
    </source>
</evidence>
<dbReference type="SUPFAM" id="SSF55874">
    <property type="entry name" value="ATPase domain of HSP90 chaperone/DNA topoisomerase II/histidine kinase"/>
    <property type="match status" value="1"/>
</dbReference>
<evidence type="ECO:0000256" key="3">
    <source>
        <dbReference type="ARBA" id="ARBA00022553"/>
    </source>
</evidence>
<evidence type="ECO:0000313" key="12">
    <source>
        <dbReference type="Proteomes" id="UP000547510"/>
    </source>
</evidence>
<dbReference type="Gene3D" id="1.20.5.1930">
    <property type="match status" value="1"/>
</dbReference>
<keyword evidence="12" id="KW-1185">Reference proteome</keyword>
<dbReference type="InterPro" id="IPR011712">
    <property type="entry name" value="Sig_transdc_His_kin_sub3_dim/P"/>
</dbReference>
<evidence type="ECO:0000256" key="9">
    <source>
        <dbReference type="SAM" id="Phobius"/>
    </source>
</evidence>
<dbReference type="InterPro" id="IPR036890">
    <property type="entry name" value="HATPase_C_sf"/>
</dbReference>
<protein>
    <recommendedName>
        <fullName evidence="2">histidine kinase</fullName>
        <ecNumber evidence="2">2.7.13.3</ecNumber>
    </recommendedName>
</protein>
<keyword evidence="4" id="KW-0808">Transferase</keyword>
<keyword evidence="7" id="KW-0067">ATP-binding</keyword>
<keyword evidence="8" id="KW-0902">Two-component regulatory system</keyword>
<feature type="transmembrane region" description="Helical" evidence="9">
    <location>
        <begin position="136"/>
        <end position="154"/>
    </location>
</feature>
<evidence type="ECO:0000256" key="4">
    <source>
        <dbReference type="ARBA" id="ARBA00022679"/>
    </source>
</evidence>
<sequence length="394" mass="41934">MRRLSLWMRAHPVFGDSLIAGTLAIFDLGAMVAAGGLVSVSALVFVGLLLVVPVVFRRKYPKASSYTILAGGVIQLFTHGGVDGGYPIRPADFALAVALYTMVAFEGRRPALVYAIWLALGTFVWAVWRIGAGTDAVFFVFVIAVIFGFSWALGEFVGARRAYQWELEQRLKLLETERGRQARIAVGEERSRIARELHDVVAHAVSVMVVQADGAGYAIKSNPDMAEAAMRTIADTGRQALTELRRLLGVLRSEDQSGTQWAPQPGAADLAELTENLRTAGLPVRLETSGDLRALPAGLGLGIYRIVQEALTNTLKHAGTGASAVVRVSHVGEHVELEVADDGFGTPHDLVAVSGGNGLIGMRERAGVLGGTLEAGPNPGGGWRVRAVLPLVPS</sequence>
<comment type="catalytic activity">
    <reaction evidence="1">
        <text>ATP + protein L-histidine = ADP + protein N-phospho-L-histidine.</text>
        <dbReference type="EC" id="2.7.13.3"/>
    </reaction>
</comment>
<dbReference type="PANTHER" id="PTHR24421">
    <property type="entry name" value="NITRATE/NITRITE SENSOR PROTEIN NARX-RELATED"/>
    <property type="match status" value="1"/>
</dbReference>
<keyword evidence="9" id="KW-1133">Transmembrane helix</keyword>
<comment type="caution">
    <text evidence="11">The sequence shown here is derived from an EMBL/GenBank/DDBJ whole genome shotgun (WGS) entry which is preliminary data.</text>
</comment>
<evidence type="ECO:0000256" key="8">
    <source>
        <dbReference type="ARBA" id="ARBA00023012"/>
    </source>
</evidence>
<feature type="transmembrane region" description="Helical" evidence="9">
    <location>
        <begin position="12"/>
        <end position="31"/>
    </location>
</feature>
<keyword evidence="9" id="KW-0812">Transmembrane</keyword>
<dbReference type="GO" id="GO:0005524">
    <property type="term" value="F:ATP binding"/>
    <property type="evidence" value="ECO:0007669"/>
    <property type="project" value="UniProtKB-KW"/>
</dbReference>
<dbReference type="Gene3D" id="3.30.565.10">
    <property type="entry name" value="Histidine kinase-like ATPase, C-terminal domain"/>
    <property type="match status" value="1"/>
</dbReference>
<evidence type="ECO:0000259" key="10">
    <source>
        <dbReference type="PROSITE" id="PS50109"/>
    </source>
</evidence>
<evidence type="ECO:0000256" key="1">
    <source>
        <dbReference type="ARBA" id="ARBA00000085"/>
    </source>
</evidence>
<proteinExistence type="predicted"/>
<dbReference type="AlphaFoldDB" id="A0A841CE11"/>
<dbReference type="PROSITE" id="PS50109">
    <property type="entry name" value="HIS_KIN"/>
    <property type="match status" value="1"/>
</dbReference>
<keyword evidence="9" id="KW-0472">Membrane</keyword>
<dbReference type="Pfam" id="PF02518">
    <property type="entry name" value="HATPase_c"/>
    <property type="match status" value="1"/>
</dbReference>